<keyword evidence="2" id="KW-0489">Methyltransferase</keyword>
<dbReference type="PANTHER" id="PTHR43861">
    <property type="entry name" value="TRANS-ACONITATE 2-METHYLTRANSFERASE-RELATED"/>
    <property type="match status" value="1"/>
</dbReference>
<reference evidence="2 3" key="1">
    <citation type="submission" date="2023-07" db="EMBL/GenBank/DDBJ databases">
        <title>Genomic Encyclopedia of Type Strains, Phase IV (KMG-IV): sequencing the most valuable type-strain genomes for metagenomic binning, comparative biology and taxonomic classification.</title>
        <authorList>
            <person name="Goeker M."/>
        </authorList>
    </citation>
    <scope>NUCLEOTIDE SEQUENCE [LARGE SCALE GENOMIC DNA]</scope>
    <source>
        <strain evidence="2 3">DSM 16460</strain>
    </source>
</reference>
<protein>
    <submittedName>
        <fullName evidence="2">SAM-dependent methyltransferase</fullName>
    </submittedName>
</protein>
<dbReference type="Pfam" id="PF08241">
    <property type="entry name" value="Methyltransf_11"/>
    <property type="match status" value="1"/>
</dbReference>
<dbReference type="InterPro" id="IPR013216">
    <property type="entry name" value="Methyltransf_11"/>
</dbReference>
<dbReference type="RefSeq" id="WP_306976178.1">
    <property type="nucleotide sequence ID" value="NZ_JAUSTQ010000005.1"/>
</dbReference>
<dbReference type="CDD" id="cd02440">
    <property type="entry name" value="AdoMet_MTases"/>
    <property type="match status" value="1"/>
</dbReference>
<comment type="caution">
    <text evidence="2">The sequence shown here is derived from an EMBL/GenBank/DDBJ whole genome shotgun (WGS) entry which is preliminary data.</text>
</comment>
<feature type="domain" description="Methyltransferase type 11" evidence="1">
    <location>
        <begin position="50"/>
        <end position="141"/>
    </location>
</feature>
<name>A0ABT9VF68_9BACI</name>
<sequence>MDEEDKRSLEEIHDYWKNESLPEHYLRHSGRSELLYNHINKYIDESKQVLEIGCNLGRNLNYLYENNYKKLTGIEISEEAINQLKKYHPHLIDHGEIIHSSVENIIEELPTNQYDLVFTMAVLEHIHPDSEWIFKEIARITDAYLMTIEAEKSEHWRIFPRNYKEIFEELGFKQIEEGKCGKNVGLQAYTIRVFKKV</sequence>
<accession>A0ABT9VF68</accession>
<dbReference type="Gene3D" id="3.40.50.150">
    <property type="entry name" value="Vaccinia Virus protein VP39"/>
    <property type="match status" value="1"/>
</dbReference>
<evidence type="ECO:0000313" key="2">
    <source>
        <dbReference type="EMBL" id="MDQ0159586.1"/>
    </source>
</evidence>
<dbReference type="SUPFAM" id="SSF53335">
    <property type="entry name" value="S-adenosyl-L-methionine-dependent methyltransferases"/>
    <property type="match status" value="1"/>
</dbReference>
<dbReference type="GO" id="GO:0008168">
    <property type="term" value="F:methyltransferase activity"/>
    <property type="evidence" value="ECO:0007669"/>
    <property type="project" value="UniProtKB-KW"/>
</dbReference>
<dbReference type="Proteomes" id="UP001224359">
    <property type="component" value="Unassembled WGS sequence"/>
</dbReference>
<gene>
    <name evidence="2" type="ORF">J2S77_001570</name>
</gene>
<keyword evidence="3" id="KW-1185">Reference proteome</keyword>
<evidence type="ECO:0000313" key="3">
    <source>
        <dbReference type="Proteomes" id="UP001224359"/>
    </source>
</evidence>
<dbReference type="GO" id="GO:0032259">
    <property type="term" value="P:methylation"/>
    <property type="evidence" value="ECO:0007669"/>
    <property type="project" value="UniProtKB-KW"/>
</dbReference>
<proteinExistence type="predicted"/>
<organism evidence="2 3">
    <name type="scientific">Alkalibacillus salilacus</name>
    <dbReference type="NCBI Taxonomy" id="284582"/>
    <lineage>
        <taxon>Bacteria</taxon>
        <taxon>Bacillati</taxon>
        <taxon>Bacillota</taxon>
        <taxon>Bacilli</taxon>
        <taxon>Bacillales</taxon>
        <taxon>Bacillaceae</taxon>
        <taxon>Alkalibacillus</taxon>
    </lineage>
</organism>
<evidence type="ECO:0000259" key="1">
    <source>
        <dbReference type="Pfam" id="PF08241"/>
    </source>
</evidence>
<dbReference type="EMBL" id="JAUSTQ010000005">
    <property type="protein sequence ID" value="MDQ0159586.1"/>
    <property type="molecule type" value="Genomic_DNA"/>
</dbReference>
<keyword evidence="2" id="KW-0808">Transferase</keyword>
<dbReference type="InterPro" id="IPR029063">
    <property type="entry name" value="SAM-dependent_MTases_sf"/>
</dbReference>